<evidence type="ECO:0000256" key="3">
    <source>
        <dbReference type="ARBA" id="ARBA00022692"/>
    </source>
</evidence>
<dbReference type="InterPro" id="IPR022764">
    <property type="entry name" value="Peptidase_S54_rhomboid_dom"/>
</dbReference>
<dbReference type="EMBL" id="CP051682">
    <property type="protein sequence ID" value="QJD96439.1"/>
    <property type="molecule type" value="Genomic_DNA"/>
</dbReference>
<accession>A0A7L5E2A1</accession>
<dbReference type="GO" id="GO:0016020">
    <property type="term" value="C:membrane"/>
    <property type="evidence" value="ECO:0007669"/>
    <property type="project" value="UniProtKB-SubCell"/>
</dbReference>
<keyword evidence="6 7" id="KW-0472">Membrane</keyword>
<evidence type="ECO:0000256" key="4">
    <source>
        <dbReference type="ARBA" id="ARBA00022801"/>
    </source>
</evidence>
<evidence type="ECO:0000256" key="7">
    <source>
        <dbReference type="SAM" id="Phobius"/>
    </source>
</evidence>
<keyword evidence="10" id="KW-1185">Reference proteome</keyword>
<keyword evidence="5 7" id="KW-1133">Transmembrane helix</keyword>
<dbReference type="PANTHER" id="PTHR43731">
    <property type="entry name" value="RHOMBOID PROTEASE"/>
    <property type="match status" value="1"/>
</dbReference>
<keyword evidence="3 7" id="KW-0812">Transmembrane</keyword>
<feature type="transmembrane region" description="Helical" evidence="7">
    <location>
        <begin position="48"/>
        <end position="76"/>
    </location>
</feature>
<feature type="transmembrane region" description="Helical" evidence="7">
    <location>
        <begin position="6"/>
        <end position="27"/>
    </location>
</feature>
<evidence type="ECO:0000256" key="1">
    <source>
        <dbReference type="ARBA" id="ARBA00004141"/>
    </source>
</evidence>
<feature type="transmembrane region" description="Helical" evidence="7">
    <location>
        <begin position="138"/>
        <end position="162"/>
    </location>
</feature>
<dbReference type="SUPFAM" id="SSF144091">
    <property type="entry name" value="Rhomboid-like"/>
    <property type="match status" value="1"/>
</dbReference>
<feature type="transmembrane region" description="Helical" evidence="7">
    <location>
        <begin position="112"/>
        <end position="132"/>
    </location>
</feature>
<evidence type="ECO:0000256" key="6">
    <source>
        <dbReference type="ARBA" id="ARBA00023136"/>
    </source>
</evidence>
<comment type="similarity">
    <text evidence="2">Belongs to the peptidase S54 family.</text>
</comment>
<comment type="subcellular location">
    <subcellularLocation>
        <location evidence="1">Membrane</location>
        <topology evidence="1">Multi-pass membrane protein</topology>
    </subcellularLocation>
</comment>
<gene>
    <name evidence="9" type="ORF">HH214_11435</name>
</gene>
<evidence type="ECO:0000259" key="8">
    <source>
        <dbReference type="Pfam" id="PF01694"/>
    </source>
</evidence>
<organism evidence="9 10">
    <name type="scientific">Mucilaginibacter robiniae</name>
    <dbReference type="NCBI Taxonomy" id="2728022"/>
    <lineage>
        <taxon>Bacteria</taxon>
        <taxon>Pseudomonadati</taxon>
        <taxon>Bacteroidota</taxon>
        <taxon>Sphingobacteriia</taxon>
        <taxon>Sphingobacteriales</taxon>
        <taxon>Sphingobacteriaceae</taxon>
        <taxon>Mucilaginibacter</taxon>
    </lineage>
</organism>
<feature type="transmembrane region" description="Helical" evidence="7">
    <location>
        <begin position="82"/>
        <end position="100"/>
    </location>
</feature>
<dbReference type="RefSeq" id="WP_169607767.1">
    <property type="nucleotide sequence ID" value="NZ_CP051682.1"/>
</dbReference>
<sequence>MEEYLLQAPVASAIFAITIATTLYAFSNDTAYRNMALHPYSVYRGKQIWTILTSGLIHVDWTHLIFNMFSYFFFAFDLERLLGHWQFAILYIASILLSDMPSVYKHKDEYRYYSLGASGAISAVVFSSILFIPFNSIYIFPIPFGIPAIIYGVLYLIYCVYASRTSHDAVNHDAHFYGALSGLVITVLLNHQVINLFLQQVKTAIGH</sequence>
<dbReference type="GO" id="GO:0006508">
    <property type="term" value="P:proteolysis"/>
    <property type="evidence" value="ECO:0007669"/>
    <property type="project" value="UniProtKB-KW"/>
</dbReference>
<keyword evidence="9" id="KW-0645">Protease</keyword>
<dbReference type="AlphaFoldDB" id="A0A7L5E2A1"/>
<evidence type="ECO:0000256" key="2">
    <source>
        <dbReference type="ARBA" id="ARBA00009045"/>
    </source>
</evidence>
<protein>
    <submittedName>
        <fullName evidence="9">Rhomboid family intramembrane serine protease</fullName>
    </submittedName>
</protein>
<evidence type="ECO:0000256" key="5">
    <source>
        <dbReference type="ARBA" id="ARBA00022989"/>
    </source>
</evidence>
<evidence type="ECO:0000313" key="9">
    <source>
        <dbReference type="EMBL" id="QJD96439.1"/>
    </source>
</evidence>
<dbReference type="InterPro" id="IPR035952">
    <property type="entry name" value="Rhomboid-like_sf"/>
</dbReference>
<dbReference type="PANTHER" id="PTHR43731:SF14">
    <property type="entry name" value="PRESENILIN-ASSOCIATED RHOMBOID-LIKE PROTEIN, MITOCHONDRIAL"/>
    <property type="match status" value="1"/>
</dbReference>
<name>A0A7L5E2A1_9SPHI</name>
<feature type="transmembrane region" description="Helical" evidence="7">
    <location>
        <begin position="174"/>
        <end position="194"/>
    </location>
</feature>
<keyword evidence="4" id="KW-0378">Hydrolase</keyword>
<dbReference type="Gene3D" id="1.20.1540.10">
    <property type="entry name" value="Rhomboid-like"/>
    <property type="match status" value="1"/>
</dbReference>
<dbReference type="GO" id="GO:0004252">
    <property type="term" value="F:serine-type endopeptidase activity"/>
    <property type="evidence" value="ECO:0007669"/>
    <property type="project" value="InterPro"/>
</dbReference>
<dbReference type="InterPro" id="IPR050925">
    <property type="entry name" value="Rhomboid_protease_S54"/>
</dbReference>
<feature type="domain" description="Peptidase S54 rhomboid" evidence="8">
    <location>
        <begin position="46"/>
        <end position="189"/>
    </location>
</feature>
<evidence type="ECO:0000313" key="10">
    <source>
        <dbReference type="Proteomes" id="UP000503278"/>
    </source>
</evidence>
<proteinExistence type="inferred from homology"/>
<reference evidence="9 10" key="1">
    <citation type="submission" date="2020-04" db="EMBL/GenBank/DDBJ databases">
        <title>Genome sequencing of novel species.</title>
        <authorList>
            <person name="Heo J."/>
            <person name="Kim S.-J."/>
            <person name="Kim J.-S."/>
            <person name="Hong S.-B."/>
            <person name="Kwon S.-W."/>
        </authorList>
    </citation>
    <scope>NUCLEOTIDE SEQUENCE [LARGE SCALE GENOMIC DNA]</scope>
    <source>
        <strain evidence="9 10">F39-2</strain>
    </source>
</reference>
<dbReference type="Proteomes" id="UP000503278">
    <property type="component" value="Chromosome"/>
</dbReference>
<dbReference type="Pfam" id="PF01694">
    <property type="entry name" value="Rhomboid"/>
    <property type="match status" value="1"/>
</dbReference>
<dbReference type="KEGG" id="mrob:HH214_11435"/>